<evidence type="ECO:0000313" key="1">
    <source>
        <dbReference type="EMBL" id="GMR31290.1"/>
    </source>
</evidence>
<proteinExistence type="predicted"/>
<dbReference type="Proteomes" id="UP001328107">
    <property type="component" value="Unassembled WGS sequence"/>
</dbReference>
<dbReference type="EMBL" id="BTRK01000001">
    <property type="protein sequence ID" value="GMR31290.1"/>
    <property type="molecule type" value="Genomic_DNA"/>
</dbReference>
<dbReference type="AlphaFoldDB" id="A0AAN4Z623"/>
<reference evidence="2" key="1">
    <citation type="submission" date="2022-10" db="EMBL/GenBank/DDBJ databases">
        <title>Genome assembly of Pristionchus species.</title>
        <authorList>
            <person name="Yoshida K."/>
            <person name="Sommer R.J."/>
        </authorList>
    </citation>
    <scope>NUCLEOTIDE SEQUENCE [LARGE SCALE GENOMIC DNA]</scope>
    <source>
        <strain evidence="2">RS5460</strain>
    </source>
</reference>
<keyword evidence="2" id="KW-1185">Reference proteome</keyword>
<evidence type="ECO:0000313" key="2">
    <source>
        <dbReference type="Proteomes" id="UP001328107"/>
    </source>
</evidence>
<accession>A0AAN4Z623</accession>
<feature type="non-terminal residue" evidence="1">
    <location>
        <position position="88"/>
    </location>
</feature>
<protein>
    <submittedName>
        <fullName evidence="1">Uncharacterized protein</fullName>
    </submittedName>
</protein>
<sequence length="88" mass="10425">MRKKQRLDQRRTVYQMQNFSKRSSASDSSLRQFFPLRRLAQFLQLLISRVLAGEDILHEGKKIVAVCDNPEIPHLQLGFRPYEIAYEF</sequence>
<name>A0AAN4Z623_9BILA</name>
<organism evidence="1 2">
    <name type="scientific">Pristionchus mayeri</name>
    <dbReference type="NCBI Taxonomy" id="1317129"/>
    <lineage>
        <taxon>Eukaryota</taxon>
        <taxon>Metazoa</taxon>
        <taxon>Ecdysozoa</taxon>
        <taxon>Nematoda</taxon>
        <taxon>Chromadorea</taxon>
        <taxon>Rhabditida</taxon>
        <taxon>Rhabditina</taxon>
        <taxon>Diplogasteromorpha</taxon>
        <taxon>Diplogasteroidea</taxon>
        <taxon>Neodiplogasteridae</taxon>
        <taxon>Pristionchus</taxon>
    </lineage>
</organism>
<gene>
    <name evidence="1" type="ORF">PMAYCL1PPCAC_01485</name>
</gene>
<comment type="caution">
    <text evidence="1">The sequence shown here is derived from an EMBL/GenBank/DDBJ whole genome shotgun (WGS) entry which is preliminary data.</text>
</comment>